<evidence type="ECO:0000313" key="1">
    <source>
        <dbReference type="EMBL" id="JAH82505.1"/>
    </source>
</evidence>
<dbReference type="AlphaFoldDB" id="A0A0E9VYV3"/>
<reference evidence="1" key="1">
    <citation type="submission" date="2014-11" db="EMBL/GenBank/DDBJ databases">
        <authorList>
            <person name="Amaro Gonzalez C."/>
        </authorList>
    </citation>
    <scope>NUCLEOTIDE SEQUENCE</scope>
</reference>
<sequence>MFSLTGGWHLTSGSLWGFPLQLGLSSDGLIFECCFNCKKTMTFECEN</sequence>
<accession>A0A0E9VYV3</accession>
<organism evidence="1">
    <name type="scientific">Anguilla anguilla</name>
    <name type="common">European freshwater eel</name>
    <name type="synonym">Muraena anguilla</name>
    <dbReference type="NCBI Taxonomy" id="7936"/>
    <lineage>
        <taxon>Eukaryota</taxon>
        <taxon>Metazoa</taxon>
        <taxon>Chordata</taxon>
        <taxon>Craniata</taxon>
        <taxon>Vertebrata</taxon>
        <taxon>Euteleostomi</taxon>
        <taxon>Actinopterygii</taxon>
        <taxon>Neopterygii</taxon>
        <taxon>Teleostei</taxon>
        <taxon>Anguilliformes</taxon>
        <taxon>Anguillidae</taxon>
        <taxon>Anguilla</taxon>
    </lineage>
</organism>
<reference evidence="1" key="2">
    <citation type="journal article" date="2015" name="Fish Shellfish Immunol.">
        <title>Early steps in the European eel (Anguilla anguilla)-Vibrio vulnificus interaction in the gills: Role of the RtxA13 toxin.</title>
        <authorList>
            <person name="Callol A."/>
            <person name="Pajuelo D."/>
            <person name="Ebbesson L."/>
            <person name="Teles M."/>
            <person name="MacKenzie S."/>
            <person name="Amaro C."/>
        </authorList>
    </citation>
    <scope>NUCLEOTIDE SEQUENCE</scope>
</reference>
<name>A0A0E9VYV3_ANGAN</name>
<proteinExistence type="predicted"/>
<dbReference type="EMBL" id="GBXM01026072">
    <property type="protein sequence ID" value="JAH82505.1"/>
    <property type="molecule type" value="Transcribed_RNA"/>
</dbReference>
<protein>
    <submittedName>
        <fullName evidence="1">Uncharacterized protein</fullName>
    </submittedName>
</protein>